<dbReference type="AlphaFoldDB" id="C6H4Y7"/>
<protein>
    <submittedName>
        <fullName evidence="1">Uncharacterized protein</fullName>
    </submittedName>
</protein>
<gene>
    <name evidence="1" type="ORF">HCDG_00308</name>
</gene>
<proteinExistence type="predicted"/>
<reference evidence="2" key="1">
    <citation type="submission" date="2009-05" db="EMBL/GenBank/DDBJ databases">
        <title>The genome sequence of Ajellomyces capsulatus strain H143.</title>
        <authorList>
            <person name="Champion M."/>
            <person name="Cuomo C.A."/>
            <person name="Ma L.-J."/>
            <person name="Henn M.R."/>
            <person name="Sil A."/>
            <person name="Goldman B."/>
            <person name="Young S.K."/>
            <person name="Kodira C.D."/>
            <person name="Zeng Q."/>
            <person name="Koehrsen M."/>
            <person name="Alvarado L."/>
            <person name="Berlin A.M."/>
            <person name="Borenstein D."/>
            <person name="Chen Z."/>
            <person name="Engels R."/>
            <person name="Freedman E."/>
            <person name="Gellesch M."/>
            <person name="Goldberg J."/>
            <person name="Griggs A."/>
            <person name="Gujja S."/>
            <person name="Heiman D.I."/>
            <person name="Hepburn T.A."/>
            <person name="Howarth C."/>
            <person name="Jen D."/>
            <person name="Larson L."/>
            <person name="Lewis B."/>
            <person name="Mehta T."/>
            <person name="Park D."/>
            <person name="Pearson M."/>
            <person name="Roberts A."/>
            <person name="Saif S."/>
            <person name="Shea T.D."/>
            <person name="Shenoy N."/>
            <person name="Sisk P."/>
            <person name="Stolte C."/>
            <person name="Sykes S."/>
            <person name="Walk T."/>
            <person name="White J."/>
            <person name="Yandava C."/>
            <person name="Klein B."/>
            <person name="McEwen J.G."/>
            <person name="Puccia R."/>
            <person name="Goldman G.H."/>
            <person name="Felipe M.S."/>
            <person name="Nino-Vega G."/>
            <person name="San-Blas G."/>
            <person name="Taylor J.W."/>
            <person name="Mendoza L."/>
            <person name="Galagan J.E."/>
            <person name="Nusbaum C."/>
            <person name="Birren B.W."/>
        </authorList>
    </citation>
    <scope>NUCLEOTIDE SEQUENCE [LARGE SCALE GENOMIC DNA]</scope>
    <source>
        <strain evidence="2">H143</strain>
    </source>
</reference>
<dbReference type="EMBL" id="GG692419">
    <property type="protein sequence ID" value="EER44729.1"/>
    <property type="molecule type" value="Genomic_DNA"/>
</dbReference>
<accession>C6H4Y7</accession>
<dbReference type="HOGENOM" id="CLU_2276677_0_0_1"/>
<dbReference type="VEuPathDB" id="FungiDB:HCDG_00308"/>
<dbReference type="Proteomes" id="UP000002624">
    <property type="component" value="Unassembled WGS sequence"/>
</dbReference>
<sequence>MISTIHETRNCLSLEGRPNQSLDDFGASLDVFEGEIIVFLNDNAKTSHIGSKFEDVQNNRPSIKPKMSFARAERICDQNSNLTIIIVLEDEEEGNKPGGIRI</sequence>
<organism evidence="1 2">
    <name type="scientific">Ajellomyces capsulatus (strain H143)</name>
    <name type="common">Darling's disease fungus</name>
    <name type="synonym">Histoplasma capsulatum</name>
    <dbReference type="NCBI Taxonomy" id="544712"/>
    <lineage>
        <taxon>Eukaryota</taxon>
        <taxon>Fungi</taxon>
        <taxon>Dikarya</taxon>
        <taxon>Ascomycota</taxon>
        <taxon>Pezizomycotina</taxon>
        <taxon>Eurotiomycetes</taxon>
        <taxon>Eurotiomycetidae</taxon>
        <taxon>Onygenales</taxon>
        <taxon>Ajellomycetaceae</taxon>
        <taxon>Histoplasma</taxon>
    </lineage>
</organism>
<name>C6H4Y7_AJECH</name>
<evidence type="ECO:0000313" key="1">
    <source>
        <dbReference type="EMBL" id="EER44729.1"/>
    </source>
</evidence>
<evidence type="ECO:0000313" key="2">
    <source>
        <dbReference type="Proteomes" id="UP000002624"/>
    </source>
</evidence>